<keyword evidence="3" id="KW-1185">Reference proteome</keyword>
<comment type="caution">
    <text evidence="2">The sequence shown here is derived from an EMBL/GenBank/DDBJ whole genome shotgun (WGS) entry which is preliminary data.</text>
</comment>
<name>A0ABR2CUF1_9ROSI</name>
<protein>
    <submittedName>
        <fullName evidence="2">Uncharacterized protein</fullName>
    </submittedName>
</protein>
<dbReference type="Proteomes" id="UP001472677">
    <property type="component" value="Unassembled WGS sequence"/>
</dbReference>
<reference evidence="2 3" key="1">
    <citation type="journal article" date="2024" name="G3 (Bethesda)">
        <title>Genome assembly of Hibiscus sabdariffa L. provides insights into metabolisms of medicinal natural products.</title>
        <authorList>
            <person name="Kim T."/>
        </authorList>
    </citation>
    <scope>NUCLEOTIDE SEQUENCE [LARGE SCALE GENOMIC DNA]</scope>
    <source>
        <strain evidence="2">TK-2024</strain>
        <tissue evidence="2">Old leaves</tissue>
    </source>
</reference>
<evidence type="ECO:0000256" key="1">
    <source>
        <dbReference type="SAM" id="Coils"/>
    </source>
</evidence>
<proteinExistence type="predicted"/>
<evidence type="ECO:0000313" key="3">
    <source>
        <dbReference type="Proteomes" id="UP001472677"/>
    </source>
</evidence>
<evidence type="ECO:0000313" key="2">
    <source>
        <dbReference type="EMBL" id="KAK8523411.1"/>
    </source>
</evidence>
<gene>
    <name evidence="2" type="ORF">V6N12_047931</name>
</gene>
<keyword evidence="1" id="KW-0175">Coiled coil</keyword>
<dbReference type="EMBL" id="JBBPBM010000043">
    <property type="protein sequence ID" value="KAK8523411.1"/>
    <property type="molecule type" value="Genomic_DNA"/>
</dbReference>
<sequence>MKDDHVGWDSTFNADCLGKGLHHSSEFNKRKEGSFVGEIEQKGGEEVFKHQDSTGKRDEYVEPKIDSCKLNLNDVEDARQQFSKQNESMGNCCSQVVEKLGTLTDVGSPLVNQGVRLLGNSRAVLDASCMGFKQAELIGSVNNILDSDLEDGLMPETLIPGDESLSWEERVDRLNGSNPGNSSEARDITGVETEMERGSMMEFPEFQVSIKQKGRKRYGSLFDLHDQVLSKAEKKKKDRALRRKKKVESNLAASELDGRSLTDSDLQTRKYILTLESRKALELGKDLGIQSQGDEEEVIRDLVRLEEEELNNKEV</sequence>
<accession>A0ABR2CUF1</accession>
<feature type="coiled-coil region" evidence="1">
    <location>
        <begin position="230"/>
        <end position="257"/>
    </location>
</feature>
<organism evidence="2 3">
    <name type="scientific">Hibiscus sabdariffa</name>
    <name type="common">roselle</name>
    <dbReference type="NCBI Taxonomy" id="183260"/>
    <lineage>
        <taxon>Eukaryota</taxon>
        <taxon>Viridiplantae</taxon>
        <taxon>Streptophyta</taxon>
        <taxon>Embryophyta</taxon>
        <taxon>Tracheophyta</taxon>
        <taxon>Spermatophyta</taxon>
        <taxon>Magnoliopsida</taxon>
        <taxon>eudicotyledons</taxon>
        <taxon>Gunneridae</taxon>
        <taxon>Pentapetalae</taxon>
        <taxon>rosids</taxon>
        <taxon>malvids</taxon>
        <taxon>Malvales</taxon>
        <taxon>Malvaceae</taxon>
        <taxon>Malvoideae</taxon>
        <taxon>Hibiscus</taxon>
    </lineage>
</organism>